<dbReference type="UniPathway" id="UPA00078"/>
<evidence type="ECO:0000313" key="11">
    <source>
        <dbReference type="EMBL" id="SQA96612.1"/>
    </source>
</evidence>
<evidence type="ECO:0000256" key="4">
    <source>
        <dbReference type="ARBA" id="ARBA00022603"/>
    </source>
</evidence>
<dbReference type="CDD" id="cd02440">
    <property type="entry name" value="AdoMet_MTases"/>
    <property type="match status" value="1"/>
</dbReference>
<dbReference type="AlphaFoldDB" id="A0A291E0K7"/>
<dbReference type="EC" id="2.1.1.197" evidence="3 8"/>
<comment type="catalytic activity">
    <reaction evidence="1 8">
        <text>malonyl-[ACP] + S-adenosyl-L-methionine = malonyl-[ACP] methyl ester + S-adenosyl-L-homocysteine</text>
        <dbReference type="Rhea" id="RHEA:17105"/>
        <dbReference type="Rhea" id="RHEA-COMP:9623"/>
        <dbReference type="Rhea" id="RHEA-COMP:9954"/>
        <dbReference type="ChEBI" id="CHEBI:57856"/>
        <dbReference type="ChEBI" id="CHEBI:59789"/>
        <dbReference type="ChEBI" id="CHEBI:78449"/>
        <dbReference type="ChEBI" id="CHEBI:78845"/>
        <dbReference type="EC" id="2.1.1.197"/>
    </reaction>
</comment>
<evidence type="ECO:0000256" key="7">
    <source>
        <dbReference type="ARBA" id="ARBA00022756"/>
    </source>
</evidence>
<protein>
    <recommendedName>
        <fullName evidence="3 8">Malonyl-[acyl-carrier protein] O-methyltransferase</fullName>
        <shortName evidence="8">Malonyl-ACP O-methyltransferase</shortName>
        <ecNumber evidence="3 8">2.1.1.197</ecNumber>
    </recommendedName>
    <alternativeName>
        <fullName evidence="8">Biotin synthesis protein BioC</fullName>
    </alternativeName>
</protein>
<dbReference type="GO" id="GO:0032259">
    <property type="term" value="P:methylation"/>
    <property type="evidence" value="ECO:0007669"/>
    <property type="project" value="UniProtKB-KW"/>
</dbReference>
<proteinExistence type="inferred from homology"/>
<dbReference type="GO" id="GO:0102130">
    <property type="term" value="F:malonyl-CoA methyltransferase activity"/>
    <property type="evidence" value="ECO:0007669"/>
    <property type="project" value="UniProtKB-EC"/>
</dbReference>
<dbReference type="GO" id="GO:0008757">
    <property type="term" value="F:S-adenosylmethionine-dependent methyltransferase activity"/>
    <property type="evidence" value="ECO:0007669"/>
    <property type="project" value="InterPro"/>
</dbReference>
<evidence type="ECO:0000256" key="5">
    <source>
        <dbReference type="ARBA" id="ARBA00022679"/>
    </source>
</evidence>
<dbReference type="HAMAP" id="MF_00835">
    <property type="entry name" value="BioC"/>
    <property type="match status" value="1"/>
</dbReference>
<evidence type="ECO:0000256" key="6">
    <source>
        <dbReference type="ARBA" id="ARBA00022691"/>
    </source>
</evidence>
<evidence type="ECO:0000256" key="1">
    <source>
        <dbReference type="ARBA" id="ARBA00000852"/>
    </source>
</evidence>
<dbReference type="STRING" id="158822.LH23_11890"/>
<name>A0A291E0K7_9ENTR</name>
<comment type="function">
    <text evidence="8">Converts the free carboxyl group of a malonyl-thioester to its methyl ester by transfer of a methyl group from S-adenosyl-L-methionine (SAM). It allows to synthesize pimeloyl-ACP via the fatty acid synthetic pathway.</text>
</comment>
<accession>A0A291E0K7</accession>
<evidence type="ECO:0000313" key="13">
    <source>
        <dbReference type="Proteomes" id="UP000251197"/>
    </source>
</evidence>
<evidence type="ECO:0000256" key="8">
    <source>
        <dbReference type="HAMAP-Rule" id="MF_00835"/>
    </source>
</evidence>
<comment type="pathway">
    <text evidence="2 8">Cofactor biosynthesis; biotin biosynthesis.</text>
</comment>
<dbReference type="InterPro" id="IPR013216">
    <property type="entry name" value="Methyltransf_11"/>
</dbReference>
<keyword evidence="6 8" id="KW-0949">S-adenosyl-L-methionine</keyword>
<reference evidence="10 12" key="1">
    <citation type="submission" date="2017-09" db="EMBL/GenBank/DDBJ databases">
        <title>FDA dAtabase for Regulatory Grade micrObial Sequences (FDA-ARGOS): Supporting development and validation of Infectious Disease Dx tests.</title>
        <authorList>
            <person name="Minogue T."/>
            <person name="Wolcott M."/>
            <person name="Wasieloski L."/>
            <person name="Aguilar W."/>
            <person name="Moore D."/>
            <person name="Tallon L."/>
            <person name="Sadzewicz L."/>
            <person name="Ott S."/>
            <person name="Zhao X."/>
            <person name="Nagaraj S."/>
            <person name="Vavikolanu K."/>
            <person name="Aluvathingal J."/>
            <person name="Nadendla S."/>
            <person name="Sichtig H."/>
        </authorList>
    </citation>
    <scope>NUCLEOTIDE SEQUENCE [LARGE SCALE GENOMIC DNA]</scope>
    <source>
        <strain evidence="10 12">FDAARGOS_392</strain>
    </source>
</reference>
<dbReference type="PANTHER" id="PTHR43591">
    <property type="entry name" value="METHYLTRANSFERASE"/>
    <property type="match status" value="1"/>
</dbReference>
<organism evidence="10 12">
    <name type="scientific">Cedecea neteri</name>
    <dbReference type="NCBI Taxonomy" id="158822"/>
    <lineage>
        <taxon>Bacteria</taxon>
        <taxon>Pseudomonadati</taxon>
        <taxon>Pseudomonadota</taxon>
        <taxon>Gammaproteobacteria</taxon>
        <taxon>Enterobacterales</taxon>
        <taxon>Enterobacteriaceae</taxon>
        <taxon>Cedecea</taxon>
    </lineage>
</organism>
<feature type="domain" description="Methyltransferase type 11" evidence="9">
    <location>
        <begin position="48"/>
        <end position="139"/>
    </location>
</feature>
<evidence type="ECO:0000256" key="3">
    <source>
        <dbReference type="ARBA" id="ARBA00012327"/>
    </source>
</evidence>
<evidence type="ECO:0000313" key="10">
    <source>
        <dbReference type="EMBL" id="ATF93594.1"/>
    </source>
</evidence>
<dbReference type="RefSeq" id="WP_061276787.1">
    <property type="nucleotide sequence ID" value="NZ_CP023525.1"/>
</dbReference>
<dbReference type="Pfam" id="PF08241">
    <property type="entry name" value="Methyltransf_11"/>
    <property type="match status" value="1"/>
</dbReference>
<keyword evidence="7 8" id="KW-0093">Biotin biosynthesis</keyword>
<dbReference type="Proteomes" id="UP000251197">
    <property type="component" value="Unassembled WGS sequence"/>
</dbReference>
<dbReference type="EMBL" id="UAVU01000003">
    <property type="protein sequence ID" value="SQA96612.1"/>
    <property type="molecule type" value="Genomic_DNA"/>
</dbReference>
<keyword evidence="4 8" id="KW-0489">Methyltransferase</keyword>
<dbReference type="GO" id="GO:0010340">
    <property type="term" value="F:carboxyl-O-methyltransferase activity"/>
    <property type="evidence" value="ECO:0007669"/>
    <property type="project" value="UniProtKB-UniRule"/>
</dbReference>
<evidence type="ECO:0000313" key="12">
    <source>
        <dbReference type="Proteomes" id="UP000217979"/>
    </source>
</evidence>
<dbReference type="NCBIfam" id="NF007610">
    <property type="entry name" value="PRK10258.1"/>
    <property type="match status" value="1"/>
</dbReference>
<dbReference type="SUPFAM" id="SSF53335">
    <property type="entry name" value="S-adenosyl-L-methionine-dependent methyltransferases"/>
    <property type="match status" value="1"/>
</dbReference>
<sequence>MTQLVDKAAVAAAFSRAAGSYERFAELQRVCGDNLLTEVAGRPAVSVLDAGCGTGWYSRIWRDKGSEVLALDISQAMLEQCQQTQSAHRFLEGDIESIPLANEQVDLAWSNLAVQWCSDLQQGLSELYRVTKTGGCIAFTTLAAGSLPELHEAWRGIDERAHANQFLSVAEIEQACRPWRSVVASRTVSQRFPDVMSAMRSLKGVGATHLHEGRKNTLLTRGQLHRLSEAWPKQNGQFSLSWQIIFGVIERD</sequence>
<dbReference type="Gene3D" id="3.40.50.150">
    <property type="entry name" value="Vaccinia Virus protein VP39"/>
    <property type="match status" value="1"/>
</dbReference>
<dbReference type="InterPro" id="IPR011814">
    <property type="entry name" value="BioC"/>
</dbReference>
<dbReference type="NCBIfam" id="TIGR02072">
    <property type="entry name" value="BioC"/>
    <property type="match status" value="1"/>
</dbReference>
<keyword evidence="5 8" id="KW-0808">Transferase</keyword>
<evidence type="ECO:0000256" key="2">
    <source>
        <dbReference type="ARBA" id="ARBA00004746"/>
    </source>
</evidence>
<reference evidence="11 13" key="2">
    <citation type="submission" date="2018-06" db="EMBL/GenBank/DDBJ databases">
        <authorList>
            <consortium name="Pathogen Informatics"/>
            <person name="Doyle S."/>
        </authorList>
    </citation>
    <scope>NUCLEOTIDE SEQUENCE [LARGE SCALE GENOMIC DNA]</scope>
    <source>
        <strain evidence="11 13">NCTC12120</strain>
    </source>
</reference>
<dbReference type="Proteomes" id="UP000217979">
    <property type="component" value="Chromosome"/>
</dbReference>
<dbReference type="InterPro" id="IPR029063">
    <property type="entry name" value="SAM-dependent_MTases_sf"/>
</dbReference>
<dbReference type="GO" id="GO:0009102">
    <property type="term" value="P:biotin biosynthetic process"/>
    <property type="evidence" value="ECO:0007669"/>
    <property type="project" value="UniProtKB-UniRule"/>
</dbReference>
<evidence type="ECO:0000259" key="9">
    <source>
        <dbReference type="Pfam" id="PF08241"/>
    </source>
</evidence>
<gene>
    <name evidence="11" type="primary">bioC_2</name>
    <name evidence="8" type="synonym">bioC</name>
    <name evidence="10" type="ORF">CO704_16470</name>
    <name evidence="11" type="ORF">NCTC12120_00369</name>
</gene>
<dbReference type="EMBL" id="CP023525">
    <property type="protein sequence ID" value="ATF93594.1"/>
    <property type="molecule type" value="Genomic_DNA"/>
</dbReference>
<comment type="similarity">
    <text evidence="8">Belongs to the methyltransferase superfamily.</text>
</comment>